<organism evidence="9 10">
    <name type="scientific">Shewanella atlantica</name>
    <dbReference type="NCBI Taxonomy" id="271099"/>
    <lineage>
        <taxon>Bacteria</taxon>
        <taxon>Pseudomonadati</taxon>
        <taxon>Pseudomonadota</taxon>
        <taxon>Gammaproteobacteria</taxon>
        <taxon>Alteromonadales</taxon>
        <taxon>Shewanellaceae</taxon>
        <taxon>Shewanella</taxon>
    </lineage>
</organism>
<evidence type="ECO:0000313" key="10">
    <source>
        <dbReference type="Proteomes" id="UP000282060"/>
    </source>
</evidence>
<evidence type="ECO:0000259" key="8">
    <source>
        <dbReference type="PROSITE" id="PS50893"/>
    </source>
</evidence>
<proteinExistence type="predicted"/>
<evidence type="ECO:0000256" key="3">
    <source>
        <dbReference type="ARBA" id="ARBA00022475"/>
    </source>
</evidence>
<dbReference type="GO" id="GO:0005886">
    <property type="term" value="C:plasma membrane"/>
    <property type="evidence" value="ECO:0007669"/>
    <property type="project" value="UniProtKB-SubCell"/>
</dbReference>
<keyword evidence="3" id="KW-1003">Cell membrane</keyword>
<keyword evidence="4" id="KW-0547">Nucleotide-binding</keyword>
<protein>
    <submittedName>
        <fullName evidence="9">ATP-binding cassette domain-containing protein</fullName>
    </submittedName>
</protein>
<dbReference type="InterPro" id="IPR003593">
    <property type="entry name" value="AAA+_ATPase"/>
</dbReference>
<dbReference type="InterPro" id="IPR050086">
    <property type="entry name" value="MetN_ABC_transporter-like"/>
</dbReference>
<dbReference type="PROSITE" id="PS00211">
    <property type="entry name" value="ABC_TRANSPORTER_1"/>
    <property type="match status" value="1"/>
</dbReference>
<keyword evidence="5 9" id="KW-0067">ATP-binding</keyword>
<evidence type="ECO:0000313" key="9">
    <source>
        <dbReference type="EMBL" id="RTR26322.1"/>
    </source>
</evidence>
<accession>A0A3S0L3R8</accession>
<dbReference type="OrthoDB" id="5292475at2"/>
<name>A0A3S0L3R8_9GAMM</name>
<keyword evidence="10" id="KW-1185">Reference proteome</keyword>
<dbReference type="InterPro" id="IPR017871">
    <property type="entry name" value="ABC_transporter-like_CS"/>
</dbReference>
<keyword evidence="7" id="KW-0472">Membrane</keyword>
<dbReference type="SMART" id="SM00382">
    <property type="entry name" value="AAA"/>
    <property type="match status" value="1"/>
</dbReference>
<dbReference type="Proteomes" id="UP000282060">
    <property type="component" value="Unassembled WGS sequence"/>
</dbReference>
<evidence type="ECO:0000256" key="6">
    <source>
        <dbReference type="ARBA" id="ARBA00022967"/>
    </source>
</evidence>
<dbReference type="RefSeq" id="WP_126508151.1">
    <property type="nucleotide sequence ID" value="NZ_RXNV01000022.1"/>
</dbReference>
<dbReference type="SUPFAM" id="SSF52540">
    <property type="entry name" value="P-loop containing nucleoside triphosphate hydrolases"/>
    <property type="match status" value="1"/>
</dbReference>
<comment type="caution">
    <text evidence="9">The sequence shown here is derived from an EMBL/GenBank/DDBJ whole genome shotgun (WGS) entry which is preliminary data.</text>
</comment>
<dbReference type="Pfam" id="PF00005">
    <property type="entry name" value="ABC_tran"/>
    <property type="match status" value="1"/>
</dbReference>
<feature type="domain" description="ABC transporter" evidence="8">
    <location>
        <begin position="2"/>
        <end position="218"/>
    </location>
</feature>
<dbReference type="GO" id="GO:0005524">
    <property type="term" value="F:ATP binding"/>
    <property type="evidence" value="ECO:0007669"/>
    <property type="project" value="UniProtKB-KW"/>
</dbReference>
<dbReference type="AlphaFoldDB" id="A0A3S0L3R8"/>
<keyword evidence="2" id="KW-0813">Transport</keyword>
<evidence type="ECO:0000256" key="2">
    <source>
        <dbReference type="ARBA" id="ARBA00022448"/>
    </source>
</evidence>
<dbReference type="PROSITE" id="PS50893">
    <property type="entry name" value="ABC_TRANSPORTER_2"/>
    <property type="match status" value="1"/>
</dbReference>
<dbReference type="Gene3D" id="3.40.50.300">
    <property type="entry name" value="P-loop containing nucleotide triphosphate hydrolases"/>
    <property type="match status" value="1"/>
</dbReference>
<evidence type="ECO:0000256" key="4">
    <source>
        <dbReference type="ARBA" id="ARBA00022741"/>
    </source>
</evidence>
<dbReference type="EMBL" id="RXNV01000022">
    <property type="protein sequence ID" value="RTR26322.1"/>
    <property type="molecule type" value="Genomic_DNA"/>
</dbReference>
<evidence type="ECO:0000256" key="1">
    <source>
        <dbReference type="ARBA" id="ARBA00004417"/>
    </source>
</evidence>
<gene>
    <name evidence="9" type="ORF">EKG39_22115</name>
</gene>
<keyword evidence="6" id="KW-1278">Translocase</keyword>
<dbReference type="PANTHER" id="PTHR43166:SF6">
    <property type="entry name" value="PHOSPHONATES IMPORT ATP-BINDING PROTEIN PHNC"/>
    <property type="match status" value="1"/>
</dbReference>
<sequence length="231" mass="25952">MLKFENLTLKYEDKLAIRQLSLSIKAGEKLAIIGTSGAGKSTLLSHLYQCLKSEAAYSSQKQGLVEGLSTYHNVFMGALARHHWSYNLFNLVSPFKQPLAEVTQLCQELELDFPVSKKLSELSGGQRQRVALARALYQSKDIFIGDEPFSALDPLMSRRLLDMVFERHNTVIMVLHDKSLALEHFDRIIGLKQGQLHLDARQDELTSEMVDDFYCDIPLTAASHVLAVSDV</sequence>
<evidence type="ECO:0000256" key="7">
    <source>
        <dbReference type="ARBA" id="ARBA00023136"/>
    </source>
</evidence>
<dbReference type="GO" id="GO:0016887">
    <property type="term" value="F:ATP hydrolysis activity"/>
    <property type="evidence" value="ECO:0007669"/>
    <property type="project" value="InterPro"/>
</dbReference>
<dbReference type="InterPro" id="IPR027417">
    <property type="entry name" value="P-loop_NTPase"/>
</dbReference>
<evidence type="ECO:0000256" key="5">
    <source>
        <dbReference type="ARBA" id="ARBA00022840"/>
    </source>
</evidence>
<dbReference type="InterPro" id="IPR003439">
    <property type="entry name" value="ABC_transporter-like_ATP-bd"/>
</dbReference>
<reference evidence="9 10" key="1">
    <citation type="submission" date="2018-12" db="EMBL/GenBank/DDBJ databases">
        <authorList>
            <person name="Yu L."/>
        </authorList>
    </citation>
    <scope>NUCLEOTIDE SEQUENCE [LARGE SCALE GENOMIC DNA]</scope>
    <source>
        <strain evidence="9 10">HAW-EB5</strain>
    </source>
</reference>
<comment type="subcellular location">
    <subcellularLocation>
        <location evidence="1">Cell inner membrane</location>
        <topology evidence="1">Peripheral membrane protein</topology>
    </subcellularLocation>
</comment>
<dbReference type="PANTHER" id="PTHR43166">
    <property type="entry name" value="AMINO ACID IMPORT ATP-BINDING PROTEIN"/>
    <property type="match status" value="1"/>
</dbReference>